<dbReference type="SUPFAM" id="SSF46785">
    <property type="entry name" value="Winged helix' DNA-binding domain"/>
    <property type="match status" value="1"/>
</dbReference>
<evidence type="ECO:0000313" key="3">
    <source>
        <dbReference type="Proteomes" id="UP000663720"/>
    </source>
</evidence>
<sequence length="125" mass="14669">MAGKKKRPVSFNTLVKMFMRDYNIPTKKDIDKLITRMDRLEQLIREISDRPRYNPQKRKTPGSSETASARVLDIIKEYKKGINFSEIKEKTGFKEKRLRNIIYNLDKTGKIKKIGRGIYTADSEQ</sequence>
<dbReference type="AlphaFoldDB" id="A0A975B341"/>
<organism evidence="2 3">
    <name type="scientific">Desulfonema limicola</name>
    <dbReference type="NCBI Taxonomy" id="45656"/>
    <lineage>
        <taxon>Bacteria</taxon>
        <taxon>Pseudomonadati</taxon>
        <taxon>Thermodesulfobacteriota</taxon>
        <taxon>Desulfobacteria</taxon>
        <taxon>Desulfobacterales</taxon>
        <taxon>Desulfococcaceae</taxon>
        <taxon>Desulfonema</taxon>
    </lineage>
</organism>
<name>A0A975B341_9BACT</name>
<proteinExistence type="predicted"/>
<evidence type="ECO:0000256" key="1">
    <source>
        <dbReference type="SAM" id="MobiDB-lite"/>
    </source>
</evidence>
<accession>A0A975B341</accession>
<evidence type="ECO:0000313" key="2">
    <source>
        <dbReference type="EMBL" id="QTA77900.1"/>
    </source>
</evidence>
<protein>
    <submittedName>
        <fullName evidence="2">Winged helix DNA-binding domain-containing protein</fullName>
    </submittedName>
</protein>
<dbReference type="InterPro" id="IPR036390">
    <property type="entry name" value="WH_DNA-bd_sf"/>
</dbReference>
<dbReference type="Proteomes" id="UP000663720">
    <property type="component" value="Chromosome"/>
</dbReference>
<feature type="region of interest" description="Disordered" evidence="1">
    <location>
        <begin position="46"/>
        <end position="67"/>
    </location>
</feature>
<dbReference type="RefSeq" id="WP_207689821.1">
    <property type="nucleotide sequence ID" value="NZ_CP061799.1"/>
</dbReference>
<dbReference type="KEGG" id="dli:dnl_00980"/>
<reference evidence="2" key="1">
    <citation type="journal article" date="2021" name="Microb. Physiol.">
        <title>Proteogenomic Insights into the Physiology of Marine, Sulfate-Reducing, Filamentous Desulfonema limicola and Desulfonema magnum.</title>
        <authorList>
            <person name="Schnaars V."/>
            <person name="Wohlbrand L."/>
            <person name="Scheve S."/>
            <person name="Hinrichs C."/>
            <person name="Reinhardt R."/>
            <person name="Rabus R."/>
        </authorList>
    </citation>
    <scope>NUCLEOTIDE SEQUENCE</scope>
    <source>
        <strain evidence="2">5ac10</strain>
    </source>
</reference>
<keyword evidence="2" id="KW-0238">DNA-binding</keyword>
<dbReference type="EMBL" id="CP061799">
    <property type="protein sequence ID" value="QTA77900.1"/>
    <property type="molecule type" value="Genomic_DNA"/>
</dbReference>
<gene>
    <name evidence="2" type="ORF">dnl_00980</name>
</gene>
<dbReference type="GO" id="GO:0003677">
    <property type="term" value="F:DNA binding"/>
    <property type="evidence" value="ECO:0007669"/>
    <property type="project" value="UniProtKB-KW"/>
</dbReference>
<keyword evidence="3" id="KW-1185">Reference proteome</keyword>